<feature type="non-terminal residue" evidence="13">
    <location>
        <position position="1"/>
    </location>
</feature>
<dbReference type="InterPro" id="IPR011009">
    <property type="entry name" value="Kinase-like_dom_sf"/>
</dbReference>
<comment type="catalytic activity">
    <reaction evidence="8">
        <text>L-seryl-[protein] + ATP = O-phospho-L-seryl-[protein] + ADP + H(+)</text>
        <dbReference type="Rhea" id="RHEA:17989"/>
        <dbReference type="Rhea" id="RHEA-COMP:9863"/>
        <dbReference type="Rhea" id="RHEA-COMP:11604"/>
        <dbReference type="ChEBI" id="CHEBI:15378"/>
        <dbReference type="ChEBI" id="CHEBI:29999"/>
        <dbReference type="ChEBI" id="CHEBI:30616"/>
        <dbReference type="ChEBI" id="CHEBI:83421"/>
        <dbReference type="ChEBI" id="CHEBI:456216"/>
        <dbReference type="EC" id="2.7.11.1"/>
    </reaction>
</comment>
<evidence type="ECO:0000256" key="9">
    <source>
        <dbReference type="PROSITE-ProRule" id="PRU10141"/>
    </source>
</evidence>
<dbReference type="FunFam" id="3.30.200.20:FF:000168">
    <property type="entry name" value="L-type lectin-domain containing receptor kinase IX.1"/>
    <property type="match status" value="1"/>
</dbReference>
<protein>
    <recommendedName>
        <fullName evidence="1">non-specific serine/threonine protein kinase</fullName>
        <ecNumber evidence="1">2.7.11.1</ecNumber>
    </recommendedName>
</protein>
<evidence type="ECO:0000256" key="4">
    <source>
        <dbReference type="ARBA" id="ARBA00022741"/>
    </source>
</evidence>
<keyword evidence="3" id="KW-0808">Transferase</keyword>
<dbReference type="GO" id="GO:0005524">
    <property type="term" value="F:ATP binding"/>
    <property type="evidence" value="ECO:0007669"/>
    <property type="project" value="UniProtKB-UniRule"/>
</dbReference>
<dbReference type="PROSITE" id="PS00108">
    <property type="entry name" value="PROTEIN_KINASE_ST"/>
    <property type="match status" value="1"/>
</dbReference>
<gene>
    <name evidence="13" type="ORF">EJB05_00446</name>
</gene>
<dbReference type="PANTHER" id="PTHR27007">
    <property type="match status" value="1"/>
</dbReference>
<dbReference type="SMART" id="SM00220">
    <property type="entry name" value="S_TKc"/>
    <property type="match status" value="1"/>
</dbReference>
<evidence type="ECO:0000256" key="3">
    <source>
        <dbReference type="ARBA" id="ARBA00022679"/>
    </source>
</evidence>
<evidence type="ECO:0000256" key="6">
    <source>
        <dbReference type="ARBA" id="ARBA00022840"/>
    </source>
</evidence>
<dbReference type="Gene3D" id="3.30.200.20">
    <property type="entry name" value="Phosphorylase Kinase, domain 1"/>
    <property type="match status" value="1"/>
</dbReference>
<keyword evidence="6 9" id="KW-0067">ATP-binding</keyword>
<dbReference type="Proteomes" id="UP000324897">
    <property type="component" value="Chromosome 6"/>
</dbReference>
<keyword evidence="11" id="KW-1133">Transmembrane helix</keyword>
<dbReference type="Pfam" id="PF00069">
    <property type="entry name" value="Pkinase"/>
    <property type="match status" value="1"/>
</dbReference>
<dbReference type="PROSITE" id="PS50011">
    <property type="entry name" value="PROTEIN_KINASE_DOM"/>
    <property type="match status" value="1"/>
</dbReference>
<keyword evidence="5" id="KW-0418">Kinase</keyword>
<dbReference type="Gene3D" id="1.10.510.10">
    <property type="entry name" value="Transferase(Phosphotransferase) domain 1"/>
    <property type="match status" value="2"/>
</dbReference>
<feature type="transmembrane region" description="Helical" evidence="11">
    <location>
        <begin position="12"/>
        <end position="33"/>
    </location>
</feature>
<dbReference type="GO" id="GO:0004674">
    <property type="term" value="F:protein serine/threonine kinase activity"/>
    <property type="evidence" value="ECO:0007669"/>
    <property type="project" value="UniProtKB-KW"/>
</dbReference>
<sequence>GPPRDKWKLIELIMVSGGSIIGTMALMLCLGVSRDYFLHCRNGRTKLAGSLTFFRGEAVEIGELEQGTGPKRFSYEELTAATDNFCDKRKLGEGGFGSVYRGFLEEENISVAVKRVSKSSQQGWKEFMSEVKIISRLKHRNLVVLIGWCYDGVDDDLLLVYELMHNGSVDNHLYHPDPEKQLVWSTRYNIVLGLGSALVYLHHDTEQSVVHRDIKPSNVMLGASFDAKLGDFGLARSDVYSFGVVLLEIACGRCPVVTLQNGSIVHLVQRVWELYGAGKLLDAADDRLADYDVQEIERVMTVGLWCVHPDRSLRPTIRDAVLRFYAPLPSLPAAMPPIAAYVPLPAGSLTRSHSIHETAITDSGADLV</sequence>
<evidence type="ECO:0000256" key="7">
    <source>
        <dbReference type="ARBA" id="ARBA00047899"/>
    </source>
</evidence>
<dbReference type="EC" id="2.7.11.1" evidence="1"/>
<dbReference type="SUPFAM" id="SSF56112">
    <property type="entry name" value="Protein kinase-like (PK-like)"/>
    <property type="match status" value="1"/>
</dbReference>
<accession>A0A5J9WKC5</accession>
<evidence type="ECO:0000313" key="13">
    <source>
        <dbReference type="EMBL" id="TVU49152.1"/>
    </source>
</evidence>
<feature type="binding site" evidence="9">
    <location>
        <position position="114"/>
    </location>
    <ligand>
        <name>ATP</name>
        <dbReference type="ChEBI" id="CHEBI:30616"/>
    </ligand>
</feature>
<keyword evidence="11" id="KW-0472">Membrane</keyword>
<dbReference type="InterPro" id="IPR008271">
    <property type="entry name" value="Ser/Thr_kinase_AS"/>
</dbReference>
<evidence type="ECO:0000256" key="10">
    <source>
        <dbReference type="RuleBase" id="RU000304"/>
    </source>
</evidence>
<name>A0A5J9WKC5_9POAL</name>
<comment type="catalytic activity">
    <reaction evidence="7">
        <text>L-threonyl-[protein] + ATP = O-phospho-L-threonyl-[protein] + ADP + H(+)</text>
        <dbReference type="Rhea" id="RHEA:46608"/>
        <dbReference type="Rhea" id="RHEA-COMP:11060"/>
        <dbReference type="Rhea" id="RHEA-COMP:11605"/>
        <dbReference type="ChEBI" id="CHEBI:15378"/>
        <dbReference type="ChEBI" id="CHEBI:30013"/>
        <dbReference type="ChEBI" id="CHEBI:30616"/>
        <dbReference type="ChEBI" id="CHEBI:61977"/>
        <dbReference type="ChEBI" id="CHEBI:456216"/>
        <dbReference type="EC" id="2.7.11.1"/>
    </reaction>
</comment>
<evidence type="ECO:0000256" key="1">
    <source>
        <dbReference type="ARBA" id="ARBA00012513"/>
    </source>
</evidence>
<evidence type="ECO:0000256" key="5">
    <source>
        <dbReference type="ARBA" id="ARBA00022777"/>
    </source>
</evidence>
<keyword evidence="11" id="KW-0812">Transmembrane</keyword>
<evidence type="ECO:0000313" key="14">
    <source>
        <dbReference type="Proteomes" id="UP000324897"/>
    </source>
</evidence>
<proteinExistence type="inferred from homology"/>
<dbReference type="Gramene" id="TVU49152">
    <property type="protein sequence ID" value="TVU49152"/>
    <property type="gene ID" value="EJB05_00446"/>
</dbReference>
<comment type="similarity">
    <text evidence="10">Belongs to the protein kinase superfamily.</text>
</comment>
<dbReference type="FunFam" id="1.10.510.10:FF:001023">
    <property type="entry name" value="Os07g0541700 protein"/>
    <property type="match status" value="1"/>
</dbReference>
<dbReference type="InterPro" id="IPR017441">
    <property type="entry name" value="Protein_kinase_ATP_BS"/>
</dbReference>
<comment type="caution">
    <text evidence="13">The sequence shown here is derived from an EMBL/GenBank/DDBJ whole genome shotgun (WGS) entry which is preliminary data.</text>
</comment>
<evidence type="ECO:0000256" key="2">
    <source>
        <dbReference type="ARBA" id="ARBA00022527"/>
    </source>
</evidence>
<keyword evidence="2 10" id="KW-0723">Serine/threonine-protein kinase</keyword>
<dbReference type="InterPro" id="IPR050528">
    <property type="entry name" value="L-type_Lectin-RKs"/>
</dbReference>
<reference evidence="13 14" key="1">
    <citation type="journal article" date="2019" name="Sci. Rep.">
        <title>A high-quality genome of Eragrostis curvula grass provides insights into Poaceae evolution and supports new strategies to enhance forage quality.</title>
        <authorList>
            <person name="Carballo J."/>
            <person name="Santos B.A.C.M."/>
            <person name="Zappacosta D."/>
            <person name="Garbus I."/>
            <person name="Selva J.P."/>
            <person name="Gallo C.A."/>
            <person name="Diaz A."/>
            <person name="Albertini E."/>
            <person name="Caccamo M."/>
            <person name="Echenique V."/>
        </authorList>
    </citation>
    <scope>NUCLEOTIDE SEQUENCE [LARGE SCALE GENOMIC DNA]</scope>
    <source>
        <strain evidence="14">cv. Victoria</strain>
        <tissue evidence="13">Leaf</tissue>
    </source>
</reference>
<dbReference type="InterPro" id="IPR000719">
    <property type="entry name" value="Prot_kinase_dom"/>
</dbReference>
<keyword evidence="4 9" id="KW-0547">Nucleotide-binding</keyword>
<evidence type="ECO:0000259" key="12">
    <source>
        <dbReference type="PROSITE" id="PS50011"/>
    </source>
</evidence>
<feature type="domain" description="Protein kinase" evidence="12">
    <location>
        <begin position="85"/>
        <end position="368"/>
    </location>
</feature>
<evidence type="ECO:0000256" key="11">
    <source>
        <dbReference type="SAM" id="Phobius"/>
    </source>
</evidence>
<dbReference type="AlphaFoldDB" id="A0A5J9WKC5"/>
<organism evidence="13 14">
    <name type="scientific">Eragrostis curvula</name>
    <name type="common">weeping love grass</name>
    <dbReference type="NCBI Taxonomy" id="38414"/>
    <lineage>
        <taxon>Eukaryota</taxon>
        <taxon>Viridiplantae</taxon>
        <taxon>Streptophyta</taxon>
        <taxon>Embryophyta</taxon>
        <taxon>Tracheophyta</taxon>
        <taxon>Spermatophyta</taxon>
        <taxon>Magnoliopsida</taxon>
        <taxon>Liliopsida</taxon>
        <taxon>Poales</taxon>
        <taxon>Poaceae</taxon>
        <taxon>PACMAD clade</taxon>
        <taxon>Chloridoideae</taxon>
        <taxon>Eragrostideae</taxon>
        <taxon>Eragrostidinae</taxon>
        <taxon>Eragrostis</taxon>
    </lineage>
</organism>
<dbReference type="PROSITE" id="PS00107">
    <property type="entry name" value="PROTEIN_KINASE_ATP"/>
    <property type="match status" value="1"/>
</dbReference>
<dbReference type="OrthoDB" id="4062651at2759"/>
<dbReference type="EMBL" id="RWGY01000002">
    <property type="protein sequence ID" value="TVU49152.1"/>
    <property type="molecule type" value="Genomic_DNA"/>
</dbReference>
<keyword evidence="14" id="KW-1185">Reference proteome</keyword>
<evidence type="ECO:0000256" key="8">
    <source>
        <dbReference type="ARBA" id="ARBA00048679"/>
    </source>
</evidence>